<dbReference type="SMART" id="SM00254">
    <property type="entry name" value="ShKT"/>
    <property type="match status" value="3"/>
</dbReference>
<gene>
    <name evidence="3" type="ORF">WR25_24765</name>
</gene>
<protein>
    <recommendedName>
        <fullName evidence="2">ShKT domain-containing protein</fullName>
    </recommendedName>
</protein>
<evidence type="ECO:0000313" key="4">
    <source>
        <dbReference type="Proteomes" id="UP000218231"/>
    </source>
</evidence>
<feature type="domain" description="ShKT" evidence="2">
    <location>
        <begin position="171"/>
        <end position="204"/>
    </location>
</feature>
<sequence length="204" mass="21871">MYLVLGLLASLLLSIQAQVADDYNCTYVKSAAPAGLAYSPLSVKCNDKLTAAQCLKFFVDPAVVPDDTTAKRPVLCYSTVGASPQPIEVPVQKMATEYCPKHCGYCCLTDAYDCDNKQDPAINCDTVTDSMCDDPAWRGLIAENWTCDRCNSTASSGSSTTASSGVTTRGGCSDTTQTCPTWRTNGFCTSTFYTAAQKRQYCAS</sequence>
<dbReference type="STRING" id="2018661.A0A2A2KX06"/>
<dbReference type="EMBL" id="LIAE01007576">
    <property type="protein sequence ID" value="PAV78333.1"/>
    <property type="molecule type" value="Genomic_DNA"/>
</dbReference>
<dbReference type="OrthoDB" id="5873472at2759"/>
<dbReference type="Pfam" id="PF01549">
    <property type="entry name" value="ShK"/>
    <property type="match status" value="2"/>
</dbReference>
<dbReference type="PANTHER" id="PTHR21724">
    <property type="entry name" value="SHKT DOMAIN-CONTAINING PROTEIN"/>
    <property type="match status" value="1"/>
</dbReference>
<evidence type="ECO:0000313" key="3">
    <source>
        <dbReference type="EMBL" id="PAV78333.1"/>
    </source>
</evidence>
<dbReference type="AlphaFoldDB" id="A0A2A2KX06"/>
<keyword evidence="4" id="KW-1185">Reference proteome</keyword>
<feature type="domain" description="ShKT" evidence="2">
    <location>
        <begin position="113"/>
        <end position="151"/>
    </location>
</feature>
<evidence type="ECO:0000256" key="1">
    <source>
        <dbReference type="SAM" id="SignalP"/>
    </source>
</evidence>
<comment type="caution">
    <text evidence="3">The sequence shown here is derived from an EMBL/GenBank/DDBJ whole genome shotgun (WGS) entry which is preliminary data.</text>
</comment>
<proteinExistence type="predicted"/>
<reference evidence="3 4" key="1">
    <citation type="journal article" date="2017" name="Curr. Biol.">
        <title>Genome architecture and evolution of a unichromosomal asexual nematode.</title>
        <authorList>
            <person name="Fradin H."/>
            <person name="Zegar C."/>
            <person name="Gutwein M."/>
            <person name="Lucas J."/>
            <person name="Kovtun M."/>
            <person name="Corcoran D."/>
            <person name="Baugh L.R."/>
            <person name="Kiontke K."/>
            <person name="Gunsalus K."/>
            <person name="Fitch D.H."/>
            <person name="Piano F."/>
        </authorList>
    </citation>
    <scope>NUCLEOTIDE SEQUENCE [LARGE SCALE GENOMIC DNA]</scope>
    <source>
        <strain evidence="3">PF1309</strain>
    </source>
</reference>
<feature type="chain" id="PRO_5012313488" description="ShKT domain-containing protein" evidence="1">
    <location>
        <begin position="18"/>
        <end position="204"/>
    </location>
</feature>
<dbReference type="PANTHER" id="PTHR21724:SF0">
    <property type="entry name" value="SHKT DOMAIN-CONTAINING PROTEIN"/>
    <property type="match status" value="1"/>
</dbReference>
<dbReference type="Proteomes" id="UP000218231">
    <property type="component" value="Unassembled WGS sequence"/>
</dbReference>
<feature type="domain" description="ShKT" evidence="2">
    <location>
        <begin position="44"/>
        <end position="107"/>
    </location>
</feature>
<accession>A0A2A2KX06</accession>
<dbReference type="InterPro" id="IPR003582">
    <property type="entry name" value="ShKT_dom"/>
</dbReference>
<evidence type="ECO:0000259" key="2">
    <source>
        <dbReference type="SMART" id="SM00254"/>
    </source>
</evidence>
<name>A0A2A2KX06_9BILA</name>
<keyword evidence="1" id="KW-0732">Signal</keyword>
<feature type="signal peptide" evidence="1">
    <location>
        <begin position="1"/>
        <end position="17"/>
    </location>
</feature>
<dbReference type="Gene3D" id="1.10.10.1940">
    <property type="match status" value="1"/>
</dbReference>
<organism evidence="3 4">
    <name type="scientific">Diploscapter pachys</name>
    <dbReference type="NCBI Taxonomy" id="2018661"/>
    <lineage>
        <taxon>Eukaryota</taxon>
        <taxon>Metazoa</taxon>
        <taxon>Ecdysozoa</taxon>
        <taxon>Nematoda</taxon>
        <taxon>Chromadorea</taxon>
        <taxon>Rhabditida</taxon>
        <taxon>Rhabditina</taxon>
        <taxon>Rhabditomorpha</taxon>
        <taxon>Rhabditoidea</taxon>
        <taxon>Rhabditidae</taxon>
        <taxon>Diploscapter</taxon>
    </lineage>
</organism>